<name>A0ABW5DTE6_9PROT</name>
<feature type="domain" description="Lysozyme inhibitor LprI-like N-terminal" evidence="1">
    <location>
        <begin position="16"/>
        <end position="60"/>
    </location>
</feature>
<evidence type="ECO:0000313" key="2">
    <source>
        <dbReference type="EMBL" id="MFD2262806.1"/>
    </source>
</evidence>
<dbReference type="Pfam" id="PF07007">
    <property type="entry name" value="LprI"/>
    <property type="match status" value="1"/>
</dbReference>
<dbReference type="RefSeq" id="WP_379875773.1">
    <property type="nucleotide sequence ID" value="NZ_JBHUIP010000005.1"/>
</dbReference>
<accession>A0ABW5DTE6</accession>
<dbReference type="Gene3D" id="1.20.1270.180">
    <property type="match status" value="1"/>
</dbReference>
<organism evidence="2 3">
    <name type="scientific">Lacibacterium aquatile</name>
    <dbReference type="NCBI Taxonomy" id="1168082"/>
    <lineage>
        <taxon>Bacteria</taxon>
        <taxon>Pseudomonadati</taxon>
        <taxon>Pseudomonadota</taxon>
        <taxon>Alphaproteobacteria</taxon>
        <taxon>Rhodospirillales</taxon>
        <taxon>Rhodospirillaceae</taxon>
    </lineage>
</organism>
<dbReference type="InterPro" id="IPR009739">
    <property type="entry name" value="LprI-like_N"/>
</dbReference>
<gene>
    <name evidence="2" type="ORF">ACFSM5_07890</name>
</gene>
<evidence type="ECO:0000313" key="3">
    <source>
        <dbReference type="Proteomes" id="UP001597295"/>
    </source>
</evidence>
<dbReference type="EMBL" id="JBHUIP010000005">
    <property type="protein sequence ID" value="MFD2262806.1"/>
    <property type="molecule type" value="Genomic_DNA"/>
</dbReference>
<comment type="caution">
    <text evidence="2">The sequence shown here is derived from an EMBL/GenBank/DDBJ whole genome shotgun (WGS) entry which is preliminary data.</text>
</comment>
<proteinExistence type="predicted"/>
<sequence length="67" mass="7725">MTLAQIEEPVAAIVRRNSQRIWLQHREASCNLYMEIFDGTAGRLQANSCSLQMLAERTLEIEDFILE</sequence>
<evidence type="ECO:0000259" key="1">
    <source>
        <dbReference type="Pfam" id="PF07007"/>
    </source>
</evidence>
<keyword evidence="3" id="KW-1185">Reference proteome</keyword>
<dbReference type="Proteomes" id="UP001597295">
    <property type="component" value="Unassembled WGS sequence"/>
</dbReference>
<protein>
    <submittedName>
        <fullName evidence="2">Lysozyme inhibitor LprI family protein</fullName>
    </submittedName>
</protein>
<reference evidence="3" key="1">
    <citation type="journal article" date="2019" name="Int. J. Syst. Evol. Microbiol.">
        <title>The Global Catalogue of Microorganisms (GCM) 10K type strain sequencing project: providing services to taxonomists for standard genome sequencing and annotation.</title>
        <authorList>
            <consortium name="The Broad Institute Genomics Platform"/>
            <consortium name="The Broad Institute Genome Sequencing Center for Infectious Disease"/>
            <person name="Wu L."/>
            <person name="Ma J."/>
        </authorList>
    </citation>
    <scope>NUCLEOTIDE SEQUENCE [LARGE SCALE GENOMIC DNA]</scope>
    <source>
        <strain evidence="3">CGMCC 1.19062</strain>
    </source>
</reference>